<dbReference type="Gene3D" id="1.10.287.860">
    <property type="entry name" value="Nucleotidyltransferase"/>
    <property type="match status" value="1"/>
</dbReference>
<comment type="pathway">
    <text evidence="1">Purine metabolism; ppGpp biosynthesis; ppGpp from GTP: step 1/2.</text>
</comment>
<sequence length="218" mass="25955">MDLRTIFNSFGAREDYRQIIEEFNDFIKLYEMALLELQSDIEIIELEWQTRYEYSPFEHIKTRMKTPQSLHKKIERKGVPFTIEGIRDNIFDIVGLRIVTSFEDDVYKIYELLKGRNDLKIKRVKDYIKNPKPSGYKSLHLIVETELILSEGIRWVPAEIQIRTLAMDFFASTEHKLQYKYNTKELSQEMKDELFEVAQASSQLDEKMTKVRNTILID</sequence>
<dbReference type="Proteomes" id="UP000295310">
    <property type="component" value="Unassembled WGS sequence"/>
</dbReference>
<dbReference type="AlphaFoldDB" id="A0A4R6BGP2"/>
<evidence type="ECO:0000259" key="2">
    <source>
        <dbReference type="SMART" id="SM00954"/>
    </source>
</evidence>
<keyword evidence="3" id="KW-0418">Kinase</keyword>
<dbReference type="Gene3D" id="3.30.460.10">
    <property type="entry name" value="Beta Polymerase, domain 2"/>
    <property type="match status" value="1"/>
</dbReference>
<dbReference type="SMART" id="SM00954">
    <property type="entry name" value="RelA_SpoT"/>
    <property type="match status" value="1"/>
</dbReference>
<dbReference type="PANTHER" id="PTHR47837">
    <property type="entry name" value="GTP PYROPHOSPHOKINASE YJBM"/>
    <property type="match status" value="1"/>
</dbReference>
<reference evidence="3 4" key="1">
    <citation type="submission" date="2019-01" db="EMBL/GenBank/DDBJ databases">
        <title>Draft genome sequences of the type strains of six Macrococcus species.</title>
        <authorList>
            <person name="Mazhar S."/>
            <person name="Altermann E."/>
            <person name="Hill C."/>
            <person name="Mcauliffe O."/>
        </authorList>
    </citation>
    <scope>NUCLEOTIDE SEQUENCE [LARGE SCALE GENOMIC DNA]</scope>
    <source>
        <strain evidence="3 4">CCM4811</strain>
    </source>
</reference>
<dbReference type="UniPathway" id="UPA00908">
    <property type="reaction ID" value="UER00884"/>
</dbReference>
<gene>
    <name evidence="3" type="ORF">ERX27_00780</name>
</gene>
<dbReference type="RefSeq" id="WP_133430904.1">
    <property type="nucleotide sequence ID" value="NZ_SCWA01000001.1"/>
</dbReference>
<dbReference type="OrthoDB" id="9789634at2"/>
<dbReference type="CDD" id="cd05399">
    <property type="entry name" value="NT_Rel-Spo_like"/>
    <property type="match status" value="1"/>
</dbReference>
<dbReference type="InterPro" id="IPR052366">
    <property type="entry name" value="GTP_Pyrophosphokinase"/>
</dbReference>
<dbReference type="GO" id="GO:0015970">
    <property type="term" value="P:guanosine tetraphosphate biosynthetic process"/>
    <property type="evidence" value="ECO:0007669"/>
    <property type="project" value="UniProtKB-UniPathway"/>
</dbReference>
<name>A0A4R6BGP2_9STAP</name>
<comment type="caution">
    <text evidence="3">The sequence shown here is derived from an EMBL/GenBank/DDBJ whole genome shotgun (WGS) entry which is preliminary data.</text>
</comment>
<dbReference type="GO" id="GO:0016301">
    <property type="term" value="F:kinase activity"/>
    <property type="evidence" value="ECO:0007669"/>
    <property type="project" value="UniProtKB-KW"/>
</dbReference>
<dbReference type="Pfam" id="PF04607">
    <property type="entry name" value="RelA_SpoT"/>
    <property type="match status" value="1"/>
</dbReference>
<evidence type="ECO:0000313" key="4">
    <source>
        <dbReference type="Proteomes" id="UP000295310"/>
    </source>
</evidence>
<feature type="domain" description="RelA/SpoT" evidence="2">
    <location>
        <begin position="62"/>
        <end position="185"/>
    </location>
</feature>
<dbReference type="InterPro" id="IPR043519">
    <property type="entry name" value="NT_sf"/>
</dbReference>
<evidence type="ECO:0000313" key="3">
    <source>
        <dbReference type="EMBL" id="TDL99010.1"/>
    </source>
</evidence>
<organism evidence="3 4">
    <name type="scientific">Macrococcus brunensis</name>
    <dbReference type="NCBI Taxonomy" id="198483"/>
    <lineage>
        <taxon>Bacteria</taxon>
        <taxon>Bacillati</taxon>
        <taxon>Bacillota</taxon>
        <taxon>Bacilli</taxon>
        <taxon>Bacillales</taxon>
        <taxon>Staphylococcaceae</taxon>
        <taxon>Macrococcus</taxon>
    </lineage>
</organism>
<accession>A0A4R6BGP2</accession>
<evidence type="ECO:0000256" key="1">
    <source>
        <dbReference type="ARBA" id="ARBA00004976"/>
    </source>
</evidence>
<keyword evidence="4" id="KW-1185">Reference proteome</keyword>
<dbReference type="InterPro" id="IPR007685">
    <property type="entry name" value="RelA_SpoT"/>
</dbReference>
<dbReference type="PANTHER" id="PTHR47837:SF2">
    <property type="entry name" value="GTP PYROPHOSPHOKINASE YWAC"/>
    <property type="match status" value="1"/>
</dbReference>
<protein>
    <submittedName>
        <fullName evidence="3">GTP pyrophosphokinase family protein</fullName>
    </submittedName>
</protein>
<proteinExistence type="predicted"/>
<dbReference type="EMBL" id="SCWA01000001">
    <property type="protein sequence ID" value="TDL99010.1"/>
    <property type="molecule type" value="Genomic_DNA"/>
</dbReference>
<keyword evidence="3" id="KW-0808">Transferase</keyword>
<dbReference type="SUPFAM" id="SSF81301">
    <property type="entry name" value="Nucleotidyltransferase"/>
    <property type="match status" value="1"/>
</dbReference>